<evidence type="ECO:0000256" key="2">
    <source>
        <dbReference type="ARBA" id="ARBA00010973"/>
    </source>
</evidence>
<comment type="similarity">
    <text evidence="2">Belongs to the polysaccharide deacetylase family.</text>
</comment>
<dbReference type="InterPro" id="IPR011330">
    <property type="entry name" value="Glyco_hydro/deAcase_b/a-brl"/>
</dbReference>
<feature type="domain" description="NodB homology" evidence="6">
    <location>
        <begin position="94"/>
        <end position="342"/>
    </location>
</feature>
<evidence type="ECO:0000256" key="4">
    <source>
        <dbReference type="ARBA" id="ARBA00022729"/>
    </source>
</evidence>
<evidence type="ECO:0000313" key="8">
    <source>
        <dbReference type="Proteomes" id="UP000038011"/>
    </source>
</evidence>
<name>A0A0M9GMV5_9HYPH</name>
<dbReference type="PANTHER" id="PTHR34216:SF7">
    <property type="entry name" value="POLY-BETA-1,6-N-ACETYL-D-GLUCOSAMINE N-DEACETYLASE"/>
    <property type="match status" value="1"/>
</dbReference>
<evidence type="ECO:0000256" key="1">
    <source>
        <dbReference type="ARBA" id="ARBA00003236"/>
    </source>
</evidence>
<dbReference type="SUPFAM" id="SSF88713">
    <property type="entry name" value="Glycoside hydrolase/deacetylase"/>
    <property type="match status" value="1"/>
</dbReference>
<sequence length="342" mass="38480">MKPMIKRVIITAGLEAIALSRIGRLLPKAAGRAVIFTLHHVRRYIDRPFDPNALLSITPDFLEAAIQEAMSQGYTPVALTDLPELLARQDDGKRYVAFTLDDGCRDNAEHAAPVFRKYDVPYTLFITKGFVERTHTMWWETAEALLREVDQFQFDFGEGTEIVACTSIKQKNATFLRIARFIESIDEDIAVNRLNQTAISHYIDPVKIIENEILNAAELKRLASDPLAHFGAHTVSHCCLTRIEAARLEREMTDCIEAIKNWTGKTPTSLAYPYGWKRACGAREANAALKAGLTIGVTTQPGILDKPARDEWMLLPRISLNGHYQKRRYVAALMSGIPFHLM</sequence>
<evidence type="ECO:0000259" key="6">
    <source>
        <dbReference type="PROSITE" id="PS51677"/>
    </source>
</evidence>
<dbReference type="OrthoDB" id="9782872at2"/>
<dbReference type="InterPro" id="IPR002509">
    <property type="entry name" value="NODB_dom"/>
</dbReference>
<reference evidence="7 8" key="1">
    <citation type="submission" date="2015-01" db="EMBL/GenBank/DDBJ databases">
        <title>Ahrensia donghaiensis sp. nov., a novel dimethylsulphoniopropionate-cleavage bacterium isolated from seawater and emended descriptions of the genus Ahrensia and Ahrensia kielensis.</title>
        <authorList>
            <person name="Liu J."/>
        </authorList>
    </citation>
    <scope>NUCLEOTIDE SEQUENCE [LARGE SCALE GENOMIC DNA]</scope>
    <source>
        <strain evidence="7 8">LZD062</strain>
    </source>
</reference>
<gene>
    <name evidence="7" type="ORF">SU32_07810</name>
</gene>
<dbReference type="GO" id="GO:0016810">
    <property type="term" value="F:hydrolase activity, acting on carbon-nitrogen (but not peptide) bonds"/>
    <property type="evidence" value="ECO:0007669"/>
    <property type="project" value="InterPro"/>
</dbReference>
<dbReference type="STRING" id="1514904.SU32_07810"/>
<dbReference type="PATRIC" id="fig|1514904.3.peg.380"/>
<organism evidence="7 8">
    <name type="scientific">Ahrensia marina</name>
    <dbReference type="NCBI Taxonomy" id="1514904"/>
    <lineage>
        <taxon>Bacteria</taxon>
        <taxon>Pseudomonadati</taxon>
        <taxon>Pseudomonadota</taxon>
        <taxon>Alphaproteobacteria</taxon>
        <taxon>Hyphomicrobiales</taxon>
        <taxon>Ahrensiaceae</taxon>
        <taxon>Ahrensia</taxon>
    </lineage>
</organism>
<dbReference type="Pfam" id="PF01522">
    <property type="entry name" value="Polysacc_deac_1"/>
    <property type="match status" value="1"/>
</dbReference>
<evidence type="ECO:0000256" key="5">
    <source>
        <dbReference type="ARBA" id="ARBA00032976"/>
    </source>
</evidence>
<dbReference type="PROSITE" id="PS51677">
    <property type="entry name" value="NODB"/>
    <property type="match status" value="1"/>
</dbReference>
<evidence type="ECO:0000256" key="3">
    <source>
        <dbReference type="ARBA" id="ARBA00020071"/>
    </source>
</evidence>
<comment type="caution">
    <text evidence="7">The sequence shown here is derived from an EMBL/GenBank/DDBJ whole genome shotgun (WGS) entry which is preliminary data.</text>
</comment>
<proteinExistence type="inferred from homology"/>
<dbReference type="AlphaFoldDB" id="A0A0M9GMV5"/>
<keyword evidence="4" id="KW-0732">Signal</keyword>
<dbReference type="RefSeq" id="WP_053998790.1">
    <property type="nucleotide sequence ID" value="NZ_JXMU01000010.1"/>
</dbReference>
<dbReference type="Proteomes" id="UP000038011">
    <property type="component" value="Unassembled WGS sequence"/>
</dbReference>
<dbReference type="GO" id="GO:0005975">
    <property type="term" value="P:carbohydrate metabolic process"/>
    <property type="evidence" value="ECO:0007669"/>
    <property type="project" value="InterPro"/>
</dbReference>
<protein>
    <recommendedName>
        <fullName evidence="3">Chitooligosaccharide deacetylase</fullName>
    </recommendedName>
    <alternativeName>
        <fullName evidence="5">Nodulation protein B</fullName>
    </alternativeName>
</protein>
<dbReference type="PANTHER" id="PTHR34216">
    <property type="match status" value="1"/>
</dbReference>
<comment type="function">
    <text evidence="1">Is involved in generating a small heat-stable compound (Nod), an acylated oligomer of N-acetylglucosamine, that stimulates mitosis in various plant protoplasts.</text>
</comment>
<keyword evidence="8" id="KW-1185">Reference proteome</keyword>
<evidence type="ECO:0000313" key="7">
    <source>
        <dbReference type="EMBL" id="KPB01483.1"/>
    </source>
</evidence>
<dbReference type="InterPro" id="IPR051398">
    <property type="entry name" value="Polysacch_Deacetylase"/>
</dbReference>
<dbReference type="Gene3D" id="3.20.20.370">
    <property type="entry name" value="Glycoside hydrolase/deacetylase"/>
    <property type="match status" value="1"/>
</dbReference>
<accession>A0A0M9GMV5</accession>
<dbReference type="EMBL" id="JXMU01000010">
    <property type="protein sequence ID" value="KPB01483.1"/>
    <property type="molecule type" value="Genomic_DNA"/>
</dbReference>